<reference evidence="3" key="1">
    <citation type="submission" date="2021-01" db="EMBL/GenBank/DDBJ databases">
        <authorList>
            <person name="Corre E."/>
            <person name="Pelletier E."/>
            <person name="Niang G."/>
            <person name="Scheremetjew M."/>
            <person name="Finn R."/>
            <person name="Kale V."/>
            <person name="Holt S."/>
            <person name="Cochrane G."/>
            <person name="Meng A."/>
            <person name="Brown T."/>
            <person name="Cohen L."/>
        </authorList>
    </citation>
    <scope>NUCLEOTIDE SEQUENCE</scope>
    <source>
        <strain evidence="3">CCMP219</strain>
    </source>
</reference>
<dbReference type="PROSITE" id="PS51212">
    <property type="entry name" value="WSC"/>
    <property type="match status" value="1"/>
</dbReference>
<sequence length="459" mass="50312">MCIGQRVCLPLAQLPYQQACAAVRPHAQFEFACELQGAGHFLGAEHFSYIDCFLEDNFFRALPVHLASLMTGMGASVCAQLAFAAGMPYFGMQKSPDSLQDECWAGPSSERMRMHGKSDGCTMQCAGAYEMQCCGGLDRIVVYKLHGELELPPETTSVPMCGRQPVALLHNTAWDELGCWRLLDGVQGKTAVDVLGWRLTAAMASRQSVDDFLDSSELISNALMTTELCRNFSMMKRRAFFSTLHGNACWVSDDISVLQNMVKDSEACHWPCAGSNVGLEHCGGKRAMQLYALVHPRRTKTEVAALSMSSNDLQPFLPPPPPPRNDVGMNTVVSHSTLPVMPKLVADSVSKVKTLPRTVQEVWSKRQSMLADPRNDDLEIRTAVQTQTAKPHTGVRSAQVLAIVIVSGSAVFVVLTCLYFSIRLSRHIRSSVISLLLCDCSTSKNSDVRSMKSTRVTSP</sequence>
<evidence type="ECO:0000256" key="1">
    <source>
        <dbReference type="SAM" id="Phobius"/>
    </source>
</evidence>
<protein>
    <recommendedName>
        <fullName evidence="2">WSC domain-containing protein</fullName>
    </recommendedName>
</protein>
<name>A0A7R9YVU7_9CHLO</name>
<feature type="transmembrane region" description="Helical" evidence="1">
    <location>
        <begin position="400"/>
        <end position="422"/>
    </location>
</feature>
<dbReference type="SMART" id="SM00321">
    <property type="entry name" value="WSC"/>
    <property type="match status" value="1"/>
</dbReference>
<dbReference type="InterPro" id="IPR002889">
    <property type="entry name" value="WSC_carb-bd"/>
</dbReference>
<dbReference type="Pfam" id="PF01822">
    <property type="entry name" value="WSC"/>
    <property type="match status" value="1"/>
</dbReference>
<accession>A0A7R9YVU7</accession>
<dbReference type="EMBL" id="HBEC01022429">
    <property type="protein sequence ID" value="CAD8290260.1"/>
    <property type="molecule type" value="Transcribed_RNA"/>
</dbReference>
<proteinExistence type="predicted"/>
<keyword evidence="1" id="KW-0472">Membrane</keyword>
<evidence type="ECO:0000259" key="2">
    <source>
        <dbReference type="PROSITE" id="PS51212"/>
    </source>
</evidence>
<gene>
    <name evidence="3" type="ORF">CEUR00632_LOCUS10299</name>
</gene>
<keyword evidence="1" id="KW-0812">Transmembrane</keyword>
<organism evidence="3">
    <name type="scientific">Chlamydomonas euryale</name>
    <dbReference type="NCBI Taxonomy" id="1486919"/>
    <lineage>
        <taxon>Eukaryota</taxon>
        <taxon>Viridiplantae</taxon>
        <taxon>Chlorophyta</taxon>
        <taxon>core chlorophytes</taxon>
        <taxon>Chlorophyceae</taxon>
        <taxon>CS clade</taxon>
        <taxon>Chlamydomonadales</taxon>
        <taxon>Chlamydomonadaceae</taxon>
        <taxon>Chlamydomonas</taxon>
    </lineage>
</organism>
<keyword evidence="1" id="KW-1133">Transmembrane helix</keyword>
<dbReference type="AlphaFoldDB" id="A0A7R9YVU7"/>
<evidence type="ECO:0000313" key="3">
    <source>
        <dbReference type="EMBL" id="CAD8290260.1"/>
    </source>
</evidence>
<feature type="domain" description="WSC" evidence="2">
    <location>
        <begin position="46"/>
        <end position="146"/>
    </location>
</feature>